<comment type="caution">
    <text evidence="1">The sequence shown here is derived from an EMBL/GenBank/DDBJ whole genome shotgun (WGS) entry which is preliminary data.</text>
</comment>
<dbReference type="GO" id="GO:0015288">
    <property type="term" value="F:porin activity"/>
    <property type="evidence" value="ECO:0007669"/>
    <property type="project" value="InterPro"/>
</dbReference>
<evidence type="ECO:0000313" key="1">
    <source>
        <dbReference type="EMBL" id="OIQ84366.1"/>
    </source>
</evidence>
<dbReference type="Pfam" id="PF04966">
    <property type="entry name" value="OprB"/>
    <property type="match status" value="1"/>
</dbReference>
<accession>A0A1J5QLI6</accession>
<dbReference type="Gene3D" id="2.40.160.180">
    <property type="entry name" value="Carbohydrate-selective porin OprB"/>
    <property type="match status" value="1"/>
</dbReference>
<dbReference type="EMBL" id="MLJW01000623">
    <property type="protein sequence ID" value="OIQ84366.1"/>
    <property type="molecule type" value="Genomic_DNA"/>
</dbReference>
<protein>
    <submittedName>
        <fullName evidence="1">Porin B</fullName>
    </submittedName>
</protein>
<gene>
    <name evidence="1" type="primary">oprB_2</name>
    <name evidence="1" type="ORF">GALL_338190</name>
</gene>
<reference evidence="1" key="1">
    <citation type="submission" date="2016-10" db="EMBL/GenBank/DDBJ databases">
        <title>Sequence of Gallionella enrichment culture.</title>
        <authorList>
            <person name="Poehlein A."/>
            <person name="Muehling M."/>
            <person name="Daniel R."/>
        </authorList>
    </citation>
    <scope>NUCLEOTIDE SEQUENCE</scope>
</reference>
<name>A0A1J5QLI6_9ZZZZ</name>
<dbReference type="InterPro" id="IPR038673">
    <property type="entry name" value="OprB_sf"/>
</dbReference>
<sequence>MHIDESPVLPGKPWHSIACLAAALALAVPGIANAAPPPISIPASIDDLQSPPSGGLFGFMDGVNRSNALLGDMWGLRRELSRHGISLAINETSEYFGNTSGGTRRGFEYDGLTQAALQLDTQRAFGWYGGLFNVSALQIHGNNLSADNLQTLQTASGIEANRATRLWELWYDQKFLEEDRLDIKIGQQSLDQEFMVSSNALDFVNTMFGWPMLPSSDLPGGGPAYPLSALGARIRARPTDGMTVLAGVFNGSPVANNSGDPQLQNRHGTSFPTRGGALSIVEFQFSYPALGSMVEAGESPPLGWTYRIGAWYDSEQFADQRLDQNGLSLSNPSSSGLARQHQGNYAMYAVADHLVWRDARDPNRTVALFARVMGTPLTDRNLIDFSANAGMVFHSPFAYRTADMFGIGVGYAHVSKQAAAMDRDTNLFNGSANPVRSGESFIEATYQYQVKPWLQVQPDLQYVFNPGAGIANPDNPAQRIKNELVLGVRTNISF</sequence>
<dbReference type="PANTHER" id="PTHR37944">
    <property type="entry name" value="PORIN B"/>
    <property type="match status" value="1"/>
</dbReference>
<dbReference type="PANTHER" id="PTHR37944:SF1">
    <property type="entry name" value="PORIN B"/>
    <property type="match status" value="1"/>
</dbReference>
<dbReference type="AlphaFoldDB" id="A0A1J5QLI6"/>
<dbReference type="GO" id="GO:0016020">
    <property type="term" value="C:membrane"/>
    <property type="evidence" value="ECO:0007669"/>
    <property type="project" value="InterPro"/>
</dbReference>
<proteinExistence type="predicted"/>
<dbReference type="GO" id="GO:0008643">
    <property type="term" value="P:carbohydrate transport"/>
    <property type="evidence" value="ECO:0007669"/>
    <property type="project" value="InterPro"/>
</dbReference>
<organism evidence="1">
    <name type="scientific">mine drainage metagenome</name>
    <dbReference type="NCBI Taxonomy" id="410659"/>
    <lineage>
        <taxon>unclassified sequences</taxon>
        <taxon>metagenomes</taxon>
        <taxon>ecological metagenomes</taxon>
    </lineage>
</organism>
<dbReference type="InterPro" id="IPR007049">
    <property type="entry name" value="Carb-sel_porin_OprB"/>
</dbReference>
<dbReference type="InterPro" id="IPR052932">
    <property type="entry name" value="OprB_Porin"/>
</dbReference>